<keyword evidence="18" id="KW-1185">Reference proteome</keyword>
<dbReference type="InterPro" id="IPR006799">
    <property type="entry name" value="AMH_N"/>
</dbReference>
<evidence type="ECO:0000256" key="11">
    <source>
        <dbReference type="ARBA" id="ARBA00023180"/>
    </source>
</evidence>
<feature type="compositionally biased region" description="Polar residues" evidence="15">
    <location>
        <begin position="385"/>
        <end position="395"/>
    </location>
</feature>
<evidence type="ECO:0000256" key="9">
    <source>
        <dbReference type="ARBA" id="ARBA00023156"/>
    </source>
</evidence>
<evidence type="ECO:0000256" key="5">
    <source>
        <dbReference type="ARBA" id="ARBA00022525"/>
    </source>
</evidence>
<dbReference type="CTD" id="268"/>
<evidence type="ECO:0000256" key="3">
    <source>
        <dbReference type="ARBA" id="ARBA00011748"/>
    </source>
</evidence>
<dbReference type="GO" id="GO:0030154">
    <property type="term" value="P:cell differentiation"/>
    <property type="evidence" value="ECO:0007669"/>
    <property type="project" value="UniProtKB-KW"/>
</dbReference>
<dbReference type="InterPro" id="IPR001839">
    <property type="entry name" value="TGF-b_C"/>
</dbReference>
<dbReference type="GO" id="GO:0005615">
    <property type="term" value="C:extracellular space"/>
    <property type="evidence" value="ECO:0007669"/>
    <property type="project" value="TreeGrafter"/>
</dbReference>
<dbReference type="OrthoDB" id="9893739at2759"/>
<keyword evidence="6 16" id="KW-0732">Signal</keyword>
<keyword evidence="7" id="KW-0221">Differentiation</keyword>
<dbReference type="PANTHER" id="PTHR15009">
    <property type="entry name" value="MUELLERIAN-INHIBITING FACTOR"/>
    <property type="match status" value="1"/>
</dbReference>
<dbReference type="GO" id="GO:0007506">
    <property type="term" value="P:gonadal mesoderm development"/>
    <property type="evidence" value="ECO:0007669"/>
    <property type="project" value="UniProtKB-KW"/>
</dbReference>
<evidence type="ECO:0000256" key="4">
    <source>
        <dbReference type="ARBA" id="ARBA00020473"/>
    </source>
</evidence>
<keyword evidence="9" id="KW-0334">Gonadal differentiation</keyword>
<dbReference type="PROSITE" id="PS00250">
    <property type="entry name" value="TGF_BETA_1"/>
    <property type="match status" value="1"/>
</dbReference>
<evidence type="ECO:0000256" key="12">
    <source>
        <dbReference type="ARBA" id="ARBA00030008"/>
    </source>
</evidence>
<proteinExistence type="inferred from homology"/>
<dbReference type="InterPro" id="IPR021203">
    <property type="entry name" value="Muellerian-inhibiting_factor"/>
</dbReference>
<dbReference type="SUPFAM" id="SSF57501">
    <property type="entry name" value="Cystine-knot cytokines"/>
    <property type="match status" value="1"/>
</dbReference>
<evidence type="ECO:0000313" key="18">
    <source>
        <dbReference type="Proteomes" id="UP000189705"/>
    </source>
</evidence>
<feature type="region of interest" description="Disordered" evidence="15">
    <location>
        <begin position="364"/>
        <end position="395"/>
    </location>
</feature>
<dbReference type="FunFam" id="2.10.90.10:FF:000033">
    <property type="entry name" value="Muellerian-inhibiting factor"/>
    <property type="match status" value="1"/>
</dbReference>
<accession>A0A1U7SSJ9</accession>
<dbReference type="Pfam" id="PF04709">
    <property type="entry name" value="AMH_N"/>
    <property type="match status" value="1"/>
</dbReference>
<evidence type="ECO:0000256" key="10">
    <source>
        <dbReference type="ARBA" id="ARBA00023157"/>
    </source>
</evidence>
<evidence type="ECO:0000256" key="1">
    <source>
        <dbReference type="ARBA" id="ARBA00004613"/>
    </source>
</evidence>
<name>A0A1U7SSJ9_ALLSI</name>
<reference evidence="19" key="1">
    <citation type="submission" date="2025-08" db="UniProtKB">
        <authorList>
            <consortium name="RefSeq"/>
        </authorList>
    </citation>
    <scope>IDENTIFICATION</scope>
</reference>
<dbReference type="GeneID" id="102388486"/>
<comment type="subcellular location">
    <subcellularLocation>
        <location evidence="1">Secreted</location>
    </subcellularLocation>
</comment>
<sequence length="677" mass="74735">MGPVLRVVLQCLLLLFPSTALPRIGSFGEGLSPADLQSTVARELGLGEEENMSSHAGAGNFIASKGRATVAPHLLLKAGEPRGDSKVVKHNQFITEDQGVFSYLQPNASLHPWLLGGLEGPVCRLKMDRKDGLGQSHLEVMGVLTSYESDFIKLVRHAGWEEAPLETFGLCSAGDTSAALLSLKRISAHLSEPGENQFLVLHLEEVTWGTETQLRFKLPFQEDMGWSLGQLQFAVLVFYPGSREREGIKAREMLQAEGKGLDQKQTLCLSRDTRYLVLGALVTSVIHTHSQLSFEVSLVVKHPGDGGPPLPPPEVQQLLFGSDEKCFTRMTPVVLLLAKSQHEEDVLHPSRFLSVAGVVETVPYPQPSSAPAGRAEEPPPDSAAGQASTSTLAPGSTDQFLGSLTRFVSGILGSSGEPLPASRVHHWLDVETAETLPHQQLNLSEEAALERLVQSEEPLLLLFPHNSQALLEQHFRHWRVEGRVLQLLLEELQAVIQDLRELPAFQANAGLFQHLLAFCYYPPGPGSSDSLVTPLPEELRGPRQLHTLLLLKALQTVRTHWRERRKVLWQNRSARHQASCRLRELTVDISHYKFIAVPDMYVANNCEGPCRLPLSTRADYYPHTVLLLDMQERGVPLQRGPCCVPVQYSDQTIITLSDEGPQVKMFHNMVAKACGCR</sequence>
<keyword evidence="11" id="KW-0325">Glycoprotein</keyword>
<dbReference type="Gene3D" id="2.10.90.10">
    <property type="entry name" value="Cystine-knot cytokines"/>
    <property type="match status" value="1"/>
</dbReference>
<gene>
    <name evidence="19" type="primary">AMH</name>
</gene>
<protein>
    <recommendedName>
        <fullName evidence="4">Muellerian-inhibiting factor</fullName>
    </recommendedName>
    <alternativeName>
        <fullName evidence="12">Anti-Muellerian hormone</fullName>
    </alternativeName>
    <alternativeName>
        <fullName evidence="13">Muellerian-inhibiting substance</fullName>
    </alternativeName>
</protein>
<evidence type="ECO:0000256" key="6">
    <source>
        <dbReference type="ARBA" id="ARBA00022729"/>
    </source>
</evidence>
<comment type="similarity">
    <text evidence="2 14">Belongs to the TGF-beta family.</text>
</comment>
<dbReference type="InParanoid" id="A0A1U7SSJ9"/>
<evidence type="ECO:0000313" key="19">
    <source>
        <dbReference type="RefSeq" id="XP_006037226.1"/>
    </source>
</evidence>
<dbReference type="RefSeq" id="XP_006037226.1">
    <property type="nucleotide sequence ID" value="XM_006037164.3"/>
</dbReference>
<keyword evidence="5" id="KW-0964">Secreted</keyword>
<dbReference type="AlphaFoldDB" id="A0A1U7SSJ9"/>
<evidence type="ECO:0000256" key="14">
    <source>
        <dbReference type="RuleBase" id="RU000354"/>
    </source>
</evidence>
<evidence type="ECO:0000256" key="15">
    <source>
        <dbReference type="SAM" id="MobiDB-lite"/>
    </source>
</evidence>
<evidence type="ECO:0000256" key="2">
    <source>
        <dbReference type="ARBA" id="ARBA00006656"/>
    </source>
</evidence>
<dbReference type="InterPro" id="IPR029034">
    <property type="entry name" value="Cystine-knot_cytokine"/>
</dbReference>
<organism evidence="18 19">
    <name type="scientific">Alligator sinensis</name>
    <name type="common">Chinese alligator</name>
    <dbReference type="NCBI Taxonomy" id="38654"/>
    <lineage>
        <taxon>Eukaryota</taxon>
        <taxon>Metazoa</taxon>
        <taxon>Chordata</taxon>
        <taxon>Craniata</taxon>
        <taxon>Vertebrata</taxon>
        <taxon>Euteleostomi</taxon>
        <taxon>Archelosauria</taxon>
        <taxon>Archosauria</taxon>
        <taxon>Crocodylia</taxon>
        <taxon>Alligatoridae</taxon>
        <taxon>Alligatorinae</taxon>
        <taxon>Alligator</taxon>
    </lineage>
</organism>
<dbReference type="SMART" id="SM00204">
    <property type="entry name" value="TGFB"/>
    <property type="match status" value="1"/>
</dbReference>
<feature type="domain" description="TGF-beta family profile" evidence="17">
    <location>
        <begin position="562"/>
        <end position="677"/>
    </location>
</feature>
<feature type="chain" id="PRO_5010570252" description="Muellerian-inhibiting factor" evidence="16">
    <location>
        <begin position="21"/>
        <end position="677"/>
    </location>
</feature>
<dbReference type="GO" id="GO:0008083">
    <property type="term" value="F:growth factor activity"/>
    <property type="evidence" value="ECO:0007669"/>
    <property type="project" value="UniProtKB-KW"/>
</dbReference>
<dbReference type="PANTHER" id="PTHR15009:SF4">
    <property type="entry name" value="MUELLERIAN-INHIBITING FACTOR"/>
    <property type="match status" value="1"/>
</dbReference>
<keyword evidence="10" id="KW-1015">Disulfide bond</keyword>
<evidence type="ECO:0000256" key="7">
    <source>
        <dbReference type="ARBA" id="ARBA00022782"/>
    </source>
</evidence>
<feature type="signal peptide" evidence="16">
    <location>
        <begin position="1"/>
        <end position="20"/>
    </location>
</feature>
<keyword evidence="8 14" id="KW-0339">Growth factor</keyword>
<dbReference type="CDD" id="cd13757">
    <property type="entry name" value="TGF_beta_AMH"/>
    <property type="match status" value="1"/>
</dbReference>
<dbReference type="Proteomes" id="UP000189705">
    <property type="component" value="Unplaced"/>
</dbReference>
<evidence type="ECO:0000256" key="13">
    <source>
        <dbReference type="ARBA" id="ARBA00031273"/>
    </source>
</evidence>
<dbReference type="STRING" id="38654.A0A1U7SSJ9"/>
<evidence type="ECO:0000256" key="16">
    <source>
        <dbReference type="SAM" id="SignalP"/>
    </source>
</evidence>
<comment type="subunit">
    <text evidence="3">Homodimer; disulfide-linked.</text>
</comment>
<dbReference type="InterPro" id="IPR017948">
    <property type="entry name" value="TGFb_CS"/>
</dbReference>
<evidence type="ECO:0000256" key="8">
    <source>
        <dbReference type="ARBA" id="ARBA00023030"/>
    </source>
</evidence>
<dbReference type="eggNOG" id="KOG3900">
    <property type="taxonomic scope" value="Eukaryota"/>
</dbReference>
<dbReference type="GO" id="GO:0001880">
    <property type="term" value="P:Mullerian duct regression"/>
    <property type="evidence" value="ECO:0007669"/>
    <property type="project" value="TreeGrafter"/>
</dbReference>
<evidence type="ECO:0000259" key="17">
    <source>
        <dbReference type="PROSITE" id="PS51362"/>
    </source>
</evidence>
<dbReference type="Pfam" id="PF00019">
    <property type="entry name" value="TGF_beta"/>
    <property type="match status" value="1"/>
</dbReference>
<dbReference type="KEGG" id="asn:102388486"/>
<dbReference type="PROSITE" id="PS51362">
    <property type="entry name" value="TGF_BETA_2"/>
    <property type="match status" value="1"/>
</dbReference>